<dbReference type="Proteomes" id="UP000887575">
    <property type="component" value="Unassembled WGS sequence"/>
</dbReference>
<dbReference type="PANTHER" id="PTHR24637:SF294">
    <property type="entry name" value="NEMATODE CUTICLE COLLAGEN N-TERMINAL DOMAIN-CONTAINING PROTEIN"/>
    <property type="match status" value="1"/>
</dbReference>
<reference evidence="8" key="1">
    <citation type="submission" date="2024-02" db="UniProtKB">
        <authorList>
            <consortium name="WormBaseParasite"/>
        </authorList>
    </citation>
    <scope>IDENTIFICATION</scope>
</reference>
<evidence type="ECO:0000313" key="8">
    <source>
        <dbReference type="WBParaSite" id="MBELARI_LOCUS5798"/>
    </source>
</evidence>
<evidence type="ECO:0000256" key="4">
    <source>
        <dbReference type="SAM" id="MobiDB-lite"/>
    </source>
</evidence>
<dbReference type="InterPro" id="IPR002486">
    <property type="entry name" value="Col_cuticle_N"/>
</dbReference>
<name>A0AAF3FFH4_9BILA</name>
<dbReference type="GO" id="GO:0042302">
    <property type="term" value="F:structural constituent of cuticle"/>
    <property type="evidence" value="ECO:0007669"/>
    <property type="project" value="InterPro"/>
</dbReference>
<feature type="transmembrane region" description="Helical" evidence="5">
    <location>
        <begin position="6"/>
        <end position="31"/>
    </location>
</feature>
<dbReference type="InterPro" id="IPR008160">
    <property type="entry name" value="Collagen"/>
</dbReference>
<dbReference type="PANTHER" id="PTHR24637">
    <property type="entry name" value="COLLAGEN"/>
    <property type="match status" value="1"/>
</dbReference>
<feature type="compositionally biased region" description="Gly residues" evidence="4">
    <location>
        <begin position="263"/>
        <end position="272"/>
    </location>
</feature>
<evidence type="ECO:0000256" key="1">
    <source>
        <dbReference type="ARBA" id="ARBA00011518"/>
    </source>
</evidence>
<organism evidence="7 8">
    <name type="scientific">Mesorhabditis belari</name>
    <dbReference type="NCBI Taxonomy" id="2138241"/>
    <lineage>
        <taxon>Eukaryota</taxon>
        <taxon>Metazoa</taxon>
        <taxon>Ecdysozoa</taxon>
        <taxon>Nematoda</taxon>
        <taxon>Chromadorea</taxon>
        <taxon>Rhabditida</taxon>
        <taxon>Rhabditina</taxon>
        <taxon>Rhabditomorpha</taxon>
        <taxon>Rhabditoidea</taxon>
        <taxon>Rhabditidae</taxon>
        <taxon>Mesorhabditinae</taxon>
        <taxon>Mesorhabditis</taxon>
    </lineage>
</organism>
<proteinExistence type="predicted"/>
<dbReference type="Pfam" id="PF01391">
    <property type="entry name" value="Collagen"/>
    <property type="match status" value="2"/>
</dbReference>
<accession>A0AAF3FFH4</accession>
<evidence type="ECO:0000256" key="2">
    <source>
        <dbReference type="ARBA" id="ARBA00022737"/>
    </source>
</evidence>
<comment type="subunit">
    <text evidence="1">Collagen polypeptide chains are complexed within the cuticle by disulfide bonds and other types of covalent cross-links.</text>
</comment>
<evidence type="ECO:0000313" key="7">
    <source>
        <dbReference type="Proteomes" id="UP000887575"/>
    </source>
</evidence>
<dbReference type="Pfam" id="PF01484">
    <property type="entry name" value="Col_cuticle_N"/>
    <property type="match status" value="1"/>
</dbReference>
<keyword evidence="7" id="KW-1185">Reference proteome</keyword>
<evidence type="ECO:0000259" key="6">
    <source>
        <dbReference type="SMART" id="SM01088"/>
    </source>
</evidence>
<protein>
    <submittedName>
        <fullName evidence="8">Nematode cuticle collagen N-terminal domain-containing protein</fullName>
    </submittedName>
</protein>
<dbReference type="WBParaSite" id="MBELARI_LOCUS5798">
    <property type="protein sequence ID" value="MBELARI_LOCUS5798"/>
    <property type="gene ID" value="MBELARI_LOCUS5798"/>
</dbReference>
<evidence type="ECO:0000256" key="3">
    <source>
        <dbReference type="ARBA" id="ARBA00023157"/>
    </source>
</evidence>
<dbReference type="SMART" id="SM01088">
    <property type="entry name" value="Col_cuticle_N"/>
    <property type="match status" value="1"/>
</dbReference>
<keyword evidence="5" id="KW-0812">Transmembrane</keyword>
<sequence length="348" mass="35408">MLSAHSAGQLAIICSIGAVVTVFLYVPALIMKINAINERLKIDSDEFRVMADATWGQLVNTRRMPRSRRQSYDNPRVYPLHTAYVNNDAFVESPSSTCSCQAQNSCPAGPPGSPGKAGMDGQPGLAGEMGSPGLAGIAPPVTIDPNQGCRVCPNGPRGMPGPPGESGPPGQDGQPGNPGRPGEQGREGYGGNPGIPGEAGKSGKVGEQGPPGRDGTRGAKGPQGPKGDSGPLGQKGPEGYPGPDGQRGQDGDAGPVGPPGIPGMPGEGGQPGMPGTPGLPGSDGQYCKCPPRSAGVNKPATYETQPAPYDNPSAGVQAASSPPSYAPNPYDAGVEAAPRNPYRKWKWH</sequence>
<feature type="compositionally biased region" description="Low complexity" evidence="4">
    <location>
        <begin position="168"/>
        <end position="181"/>
    </location>
</feature>
<keyword evidence="5" id="KW-1133">Transmembrane helix</keyword>
<keyword evidence="5" id="KW-0472">Membrane</keyword>
<evidence type="ECO:0000256" key="5">
    <source>
        <dbReference type="SAM" id="Phobius"/>
    </source>
</evidence>
<keyword evidence="3" id="KW-1015">Disulfide bond</keyword>
<keyword evidence="2" id="KW-0677">Repeat</keyword>
<feature type="region of interest" description="Disordered" evidence="4">
    <location>
        <begin position="100"/>
        <end position="348"/>
    </location>
</feature>
<dbReference type="AlphaFoldDB" id="A0AAF3FFH4"/>
<feature type="domain" description="Nematode cuticle collagen N-terminal" evidence="6">
    <location>
        <begin position="6"/>
        <end position="58"/>
    </location>
</feature>